<dbReference type="Pfam" id="PF02141">
    <property type="entry name" value="DENN"/>
    <property type="match status" value="1"/>
</dbReference>
<dbReference type="Pfam" id="PF03455">
    <property type="entry name" value="dDENN"/>
    <property type="match status" value="1"/>
</dbReference>
<reference evidence="4" key="1">
    <citation type="journal article" date="2014" name="PLoS Genet.">
        <title>Signature Gene Expression Reveals Novel Clues to the Molecular Mechanisms of Dimorphic Transition in Penicillium marneffei.</title>
        <authorList>
            <person name="Yang E."/>
            <person name="Wang G."/>
            <person name="Cai J."/>
            <person name="Woo P.C."/>
            <person name="Lau S.K."/>
            <person name="Yuen K.-Y."/>
            <person name="Chow W.-N."/>
            <person name="Lin X."/>
        </authorList>
    </citation>
    <scope>NUCLEOTIDE SEQUENCE [LARGE SCALE GENOMIC DNA]</scope>
    <source>
        <strain evidence="4">PM1</strain>
    </source>
</reference>
<dbReference type="PROSITE" id="PS50211">
    <property type="entry name" value="DENN"/>
    <property type="match status" value="1"/>
</dbReference>
<dbReference type="GO" id="GO:0032483">
    <property type="term" value="P:regulation of Rab protein signal transduction"/>
    <property type="evidence" value="ECO:0007669"/>
    <property type="project" value="TreeGrafter"/>
</dbReference>
<dbReference type="InterPro" id="IPR005113">
    <property type="entry name" value="uDENN_dom"/>
</dbReference>
<name>A0A093W3Z2_TALMA</name>
<evidence type="ECO:0000259" key="3">
    <source>
        <dbReference type="PROSITE" id="PS50211"/>
    </source>
</evidence>
<dbReference type="Gene3D" id="3.40.50.11500">
    <property type="match status" value="1"/>
</dbReference>
<evidence type="ECO:0000256" key="1">
    <source>
        <dbReference type="SAM" id="MobiDB-lite"/>
    </source>
</evidence>
<feature type="compositionally biased region" description="Acidic residues" evidence="1">
    <location>
        <begin position="55"/>
        <end position="65"/>
    </location>
</feature>
<gene>
    <name evidence="4" type="ORF">GQ26_0013640</name>
</gene>
<dbReference type="SMART" id="SM00801">
    <property type="entry name" value="dDENN"/>
    <property type="match status" value="1"/>
</dbReference>
<sequence length="1122" mass="124658">MPLVTNTAVESSGPLADFFWIAGVDGKEIEDTYWKLRNDYMSNRESTPGPAVSDTIEEDKELEEDANTKPNNVGGNAKRNSYNRLSRLSNDARMSIRSVDSKVSGTNSNRSSMTIRATPTVTIENSETGLGDFDFDKALLKFASERESFLSDLSLSAGAITPNAKPPKPRPKVQKIVSEDRPVSSNPLKSGIGSVRRHMSFRDMNSMRRQPSVARQASVRTSRRLSNYNSVIPVPQPIETSPTMHPLKRRFEPVLLDRYPQKGMPDEHAHRGTFPDFVPMFAFPNDINIVSSDQKPRSTWHGFVMTGGDGSKLHGVCVILWIPLGQKAAEALEECCEEWRKDNMTDEERELAASLGGRLAEERAKLSTLLAQLPGVPSGSLERERLEDDISAVEEKIGLMTDLLRPVRHGAASKIEGLTDDTGFWIPRAYGILGKNASMTTFWKEWLKAISVPRTNGAILRVPASSPTVGIWQPLERYVMNLCTEAFSPISSKTQVELSVRELRLFARKEAPNELPGSRNTDLYALFRSLSISNIVVLFEYALMESRILFLSSHTSMLYLATRALVDLLFPFTWSGVLIPVLPARLIQALEAPCPYIVGIERRYEKVELPSEDFVLVDLDADKIESDVQPTPLPRHQRKKLLSLLQLAAPHHSRYGVRPGPPSYAIEAFPFDSFPTETSSIFTLRAQSTQLARYVSLNSTSFGNEYSPTPAPAPIYNVFVHARDEHPSSRGLSRGNNERPTTGSTSKTGSPPSPRTSSPTSGFFPPPLPATPVSRNDSGMALQASLREKRSGHFDSSSRRSSSFGAERRGVPRRPSAPFLGHASNLSVTTLNTEHGTGSTYAPSVYATSTIAASTIVPQAVAQPVFNTDSTCWIEGHCLQVQPRDDKVICSICDEKADEKMYKCTGCKTQVHGRCTPLICLVCPAAFHPEQIRAAFVRCFASLLYTYKKYLEPATKEQKKSGMTYHFNMDAFFRSLPHEHAEYMTGLQQTQGFNEFISERERVQPNVKDPNITLFDEIILSKRNRGRTSIFSGRMTTDFLSNTSDHLWRSAAATSFPPTSRVQNGISEDYSEVIKRAPAKLDHSFMKEPRMVQGVPRVSKTANNARRKPLPKMMNGLSISPP</sequence>
<organism evidence="4">
    <name type="scientific">Talaromyces marneffei PM1</name>
    <dbReference type="NCBI Taxonomy" id="1077442"/>
    <lineage>
        <taxon>Eukaryota</taxon>
        <taxon>Fungi</taxon>
        <taxon>Dikarya</taxon>
        <taxon>Ascomycota</taxon>
        <taxon>Pezizomycotina</taxon>
        <taxon>Eurotiomycetes</taxon>
        <taxon>Eurotiomycetidae</taxon>
        <taxon>Eurotiales</taxon>
        <taxon>Trichocomaceae</taxon>
        <taxon>Talaromyces</taxon>
        <taxon>Talaromyces sect. Talaromyces</taxon>
    </lineage>
</organism>
<feature type="region of interest" description="Disordered" evidence="1">
    <location>
        <begin position="41"/>
        <end position="80"/>
    </location>
</feature>
<evidence type="ECO:0000259" key="2">
    <source>
        <dbReference type="PROSITE" id="PS50081"/>
    </source>
</evidence>
<dbReference type="PANTHER" id="PTHR12296:SF21">
    <property type="entry name" value="DENN DOMAIN-CONTAINING PROTEIN 3"/>
    <property type="match status" value="1"/>
</dbReference>
<feature type="compositionally biased region" description="Basic and acidic residues" evidence="1">
    <location>
        <begin position="786"/>
        <end position="798"/>
    </location>
</feature>
<dbReference type="eggNOG" id="ENOG502QQUM">
    <property type="taxonomic scope" value="Eukaryota"/>
</dbReference>
<feature type="region of interest" description="Disordered" evidence="1">
    <location>
        <begin position="1102"/>
        <end position="1122"/>
    </location>
</feature>
<dbReference type="AlphaFoldDB" id="A0A093W3Z2"/>
<dbReference type="GO" id="GO:0031410">
    <property type="term" value="C:cytoplasmic vesicle"/>
    <property type="evidence" value="ECO:0007669"/>
    <property type="project" value="TreeGrafter"/>
</dbReference>
<feature type="compositionally biased region" description="Low complexity" evidence="1">
    <location>
        <begin position="739"/>
        <end position="763"/>
    </location>
</feature>
<dbReference type="SMART" id="SM00799">
    <property type="entry name" value="DENN"/>
    <property type="match status" value="1"/>
</dbReference>
<feature type="domain" description="UDENN" evidence="3">
    <location>
        <begin position="236"/>
        <end position="1008"/>
    </location>
</feature>
<dbReference type="HOGENOM" id="CLU_001932_0_0_1"/>
<dbReference type="PANTHER" id="PTHR12296">
    <property type="entry name" value="DENN DOMAIN-CONTAINING PROTEIN 4"/>
    <property type="match status" value="1"/>
</dbReference>
<accession>A0A093W3Z2</accession>
<dbReference type="InterPro" id="IPR001194">
    <property type="entry name" value="cDENN_dom"/>
</dbReference>
<dbReference type="EMBL" id="JPOX01000001">
    <property type="protein sequence ID" value="KFX53596.1"/>
    <property type="molecule type" value="Genomic_DNA"/>
</dbReference>
<dbReference type="CDD" id="cd20805">
    <property type="entry name" value="C1_DGK_rpt2"/>
    <property type="match status" value="1"/>
</dbReference>
<feature type="region of interest" description="Disordered" evidence="1">
    <location>
        <begin position="725"/>
        <end position="822"/>
    </location>
</feature>
<evidence type="ECO:0000313" key="4">
    <source>
        <dbReference type="EMBL" id="KFX53596.1"/>
    </source>
</evidence>
<feature type="domain" description="Phorbol-ester/DAG-type" evidence="2">
    <location>
        <begin position="876"/>
        <end position="923"/>
    </location>
</feature>
<dbReference type="InterPro" id="IPR051696">
    <property type="entry name" value="DENN_Domain_GEFs"/>
</dbReference>
<dbReference type="InterPro" id="IPR005112">
    <property type="entry name" value="dDENN_dom"/>
</dbReference>
<dbReference type="Gene3D" id="3.30.450.200">
    <property type="match status" value="1"/>
</dbReference>
<protein>
    <submittedName>
        <fullName evidence="4">DENN domain-containing protein</fullName>
    </submittedName>
</protein>
<feature type="compositionally biased region" description="Polar residues" evidence="1">
    <location>
        <begin position="68"/>
        <end position="80"/>
    </location>
</feature>
<dbReference type="InterPro" id="IPR002219">
    <property type="entry name" value="PKC_DAG/PE"/>
</dbReference>
<proteinExistence type="predicted"/>
<comment type="caution">
    <text evidence="4">The sequence shown here is derived from an EMBL/GenBank/DDBJ whole genome shotgun (WGS) entry which is preliminary data.</text>
</comment>
<dbReference type="InterPro" id="IPR043153">
    <property type="entry name" value="DENN_C"/>
</dbReference>
<dbReference type="PROSITE" id="PS50081">
    <property type="entry name" value="ZF_DAG_PE_2"/>
    <property type="match status" value="1"/>
</dbReference>
<dbReference type="InterPro" id="IPR037516">
    <property type="entry name" value="Tripartite_DENN"/>
</dbReference>
<dbReference type="SMART" id="SM00800">
    <property type="entry name" value="uDENN"/>
    <property type="match status" value="1"/>
</dbReference>
<feature type="region of interest" description="Disordered" evidence="1">
    <location>
        <begin position="160"/>
        <end position="192"/>
    </location>
</feature>
<dbReference type="Pfam" id="PF03456">
    <property type="entry name" value="uDENN"/>
    <property type="match status" value="1"/>
</dbReference>